<dbReference type="EMBL" id="PCPH01000002">
    <property type="protein sequence ID" value="PRB90852.1"/>
    <property type="molecule type" value="Genomic_DNA"/>
</dbReference>
<dbReference type="Proteomes" id="UP000238534">
    <property type="component" value="Unassembled WGS sequence"/>
</dbReference>
<gene>
    <name evidence="2" type="ORF">CQ022_03995</name>
    <name evidence="3" type="ORF">CQ033_08995</name>
</gene>
<proteinExistence type="predicted"/>
<keyword evidence="4" id="KW-1185">Reference proteome</keyword>
<organism evidence="2 5">
    <name type="scientific">Chryseobacterium culicis</name>
    <dbReference type="NCBI Taxonomy" id="680127"/>
    <lineage>
        <taxon>Bacteria</taxon>
        <taxon>Pseudomonadati</taxon>
        <taxon>Bacteroidota</taxon>
        <taxon>Flavobacteriia</taxon>
        <taxon>Flavobacteriales</taxon>
        <taxon>Weeksellaceae</taxon>
        <taxon>Chryseobacterium group</taxon>
        <taxon>Chryseobacterium</taxon>
    </lineage>
</organism>
<protein>
    <submittedName>
        <fullName evidence="2">Uncharacterized protein</fullName>
    </submittedName>
</protein>
<comment type="caution">
    <text evidence="2">The sequence shown here is derived from an EMBL/GenBank/DDBJ whole genome shotgun (WGS) entry which is preliminary data.</text>
</comment>
<feature type="compositionally biased region" description="Pro residues" evidence="1">
    <location>
        <begin position="24"/>
        <end position="60"/>
    </location>
</feature>
<evidence type="ECO:0000313" key="2">
    <source>
        <dbReference type="EMBL" id="PRB85428.1"/>
    </source>
</evidence>
<dbReference type="AlphaFoldDB" id="A0A2S9CY27"/>
<dbReference type="Proteomes" id="UP000238325">
    <property type="component" value="Unassembled WGS sequence"/>
</dbReference>
<evidence type="ECO:0000313" key="3">
    <source>
        <dbReference type="EMBL" id="PRB90852.1"/>
    </source>
</evidence>
<accession>A0A2S9CY27</accession>
<name>A0A2S9CY27_CHRCI</name>
<evidence type="ECO:0000313" key="4">
    <source>
        <dbReference type="Proteomes" id="UP000238325"/>
    </source>
</evidence>
<evidence type="ECO:0000313" key="5">
    <source>
        <dbReference type="Proteomes" id="UP000238534"/>
    </source>
</evidence>
<dbReference type="EMBL" id="PCPP01000001">
    <property type="protein sequence ID" value="PRB85428.1"/>
    <property type="molecule type" value="Genomic_DNA"/>
</dbReference>
<reference evidence="4 5" key="1">
    <citation type="submission" date="2017-09" db="EMBL/GenBank/DDBJ databases">
        <title>Genomic, metabolic, and phenotypic characteristics of bacterial isolates from the natural microbiome of the model nematode Caenorhabditis elegans.</title>
        <authorList>
            <person name="Zimmermann J."/>
            <person name="Obeng N."/>
            <person name="Yang W."/>
            <person name="Obeng O."/>
            <person name="Kissoyan K."/>
            <person name="Pees B."/>
            <person name="Dirksen P."/>
            <person name="Hoppner M."/>
            <person name="Franke A."/>
            <person name="Rosenstiel P."/>
            <person name="Leippe M."/>
            <person name="Dierking K."/>
            <person name="Kaleta C."/>
            <person name="Schulenburg H."/>
        </authorList>
    </citation>
    <scope>NUCLEOTIDE SEQUENCE [LARGE SCALE GENOMIC DNA]</scope>
    <source>
        <strain evidence="2 5">MYb25</strain>
        <strain evidence="3 4">MYb44</strain>
    </source>
</reference>
<sequence length="97" mass="10726">MWITPFTTHCVWHNAFVTTVLTPPTTPPTVDPTPVTTPPTIVPTPPTTPPTTPPSPPRSPPIGSSNPLPEIAFNSFLSNFFKFFITIILYDYYITNI</sequence>
<evidence type="ECO:0000256" key="1">
    <source>
        <dbReference type="SAM" id="MobiDB-lite"/>
    </source>
</evidence>
<feature type="region of interest" description="Disordered" evidence="1">
    <location>
        <begin position="23"/>
        <end position="65"/>
    </location>
</feature>